<dbReference type="EMBL" id="BRXY01000511">
    <property type="protein sequence ID" value="GMH98224.1"/>
    <property type="molecule type" value="Genomic_DNA"/>
</dbReference>
<evidence type="ECO:0000313" key="7">
    <source>
        <dbReference type="EMBL" id="GMH98224.1"/>
    </source>
</evidence>
<keyword evidence="4" id="KW-0677">Repeat</keyword>
<evidence type="ECO:0000313" key="8">
    <source>
        <dbReference type="Proteomes" id="UP001165085"/>
    </source>
</evidence>
<dbReference type="Gene3D" id="1.25.40.10">
    <property type="entry name" value="Tetratricopeptide repeat domain"/>
    <property type="match status" value="1"/>
</dbReference>
<dbReference type="Proteomes" id="UP001165085">
    <property type="component" value="Unassembled WGS sequence"/>
</dbReference>
<dbReference type="GO" id="GO:0030515">
    <property type="term" value="F:snoRNA binding"/>
    <property type="evidence" value="ECO:0007669"/>
    <property type="project" value="InterPro"/>
</dbReference>
<comment type="subcellular location">
    <subcellularLocation>
        <location evidence="1">Nucleus</location>
        <location evidence="1">Nucleolus</location>
    </subcellularLocation>
</comment>
<evidence type="ECO:0000256" key="2">
    <source>
        <dbReference type="ARBA" id="ARBA00010734"/>
    </source>
</evidence>
<dbReference type="InterPro" id="IPR003107">
    <property type="entry name" value="HAT"/>
</dbReference>
<dbReference type="InterPro" id="IPR011990">
    <property type="entry name" value="TPR-like_helical_dom_sf"/>
</dbReference>
<dbReference type="PANTHER" id="PTHR23271">
    <property type="entry name" value="HEPATOCELLULAR CARCINOMA-ASSOCIATED ANTIGEN 66"/>
    <property type="match status" value="1"/>
</dbReference>
<evidence type="ECO:0000259" key="6">
    <source>
        <dbReference type="Pfam" id="PF08640"/>
    </source>
</evidence>
<organism evidence="7 8">
    <name type="scientific">Triparma strigata</name>
    <dbReference type="NCBI Taxonomy" id="1606541"/>
    <lineage>
        <taxon>Eukaryota</taxon>
        <taxon>Sar</taxon>
        <taxon>Stramenopiles</taxon>
        <taxon>Ochrophyta</taxon>
        <taxon>Bolidophyceae</taxon>
        <taxon>Parmales</taxon>
        <taxon>Triparmaceae</taxon>
        <taxon>Triparma</taxon>
    </lineage>
</organism>
<sequence>MADAVQQVMDTMVPALRDLADKQIFNEREIKGLVNKRREFEYLLRRQAVRKSDFLLYLTFELNLLKLYTLRVSNLKKTSSSPSDHHIEQHIHLIFRRGLRKFKSDLNFWMQYIDFCKKNESQKKLSSIYAEALQIHPKDVSLWLSAASWEYFSNSSIKNARTLLQRSLRVNSTSPNLYVEYFKLELHYIQKLRGRREILQLDGVKSKKMMEDETFSGAVPMIIFDQAIEKINDDVEFRFKFLEACSTFPQTEIIESHILSSLEHSTFKTNVSAYIARASWLLNTSISSSLKVLNSGLSNCPGPEIHEEVLIFMSSLVTSNPSLSPHHLTYINSAKKLNAKSPKLIRLISEYKILKGQYSETKNFILKEIDNDRLKSPETDTIKVYDILASICYKLSDETSGIAVLEKGLNSISWGLNDSKIKGEYVQRVIEYMLISGLEDKVQNILKKIELPSIELGLRTYLRYVISENKPVKDIYEYVVNEFGGGSYCINFFRDCLDAETEIISRRRIWESIVQAEGGGEGGRNVKRVLEEWERDEEEEGEERMAKIIRIRKSNVVV</sequence>
<dbReference type="GO" id="GO:0034388">
    <property type="term" value="C:Pwp2p-containing subcomplex of 90S preribosome"/>
    <property type="evidence" value="ECO:0007669"/>
    <property type="project" value="TreeGrafter"/>
</dbReference>
<keyword evidence="5" id="KW-0539">Nucleus</keyword>
<dbReference type="GO" id="GO:0032040">
    <property type="term" value="C:small-subunit processome"/>
    <property type="evidence" value="ECO:0007669"/>
    <property type="project" value="TreeGrafter"/>
</dbReference>
<dbReference type="SUPFAM" id="SSF48452">
    <property type="entry name" value="TPR-like"/>
    <property type="match status" value="1"/>
</dbReference>
<evidence type="ECO:0000256" key="4">
    <source>
        <dbReference type="ARBA" id="ARBA00022737"/>
    </source>
</evidence>
<evidence type="ECO:0000256" key="1">
    <source>
        <dbReference type="ARBA" id="ARBA00004604"/>
    </source>
</evidence>
<accession>A0A9W7EZJ1</accession>
<dbReference type="GO" id="GO:0000462">
    <property type="term" value="P:maturation of SSU-rRNA from tricistronic rRNA transcript (SSU-rRNA, 5.8S rRNA, LSU-rRNA)"/>
    <property type="evidence" value="ECO:0007669"/>
    <property type="project" value="InterPro"/>
</dbReference>
<keyword evidence="8" id="KW-1185">Reference proteome</keyword>
<protein>
    <recommendedName>
        <fullName evidence="6">U3 small nucleolar RNA-associated protein 6 N-terminal domain-containing protein</fullName>
    </recommendedName>
</protein>
<reference evidence="8" key="1">
    <citation type="journal article" date="2023" name="Commun. Biol.">
        <title>Genome analysis of Parmales, the sister group of diatoms, reveals the evolutionary specialization of diatoms from phago-mixotrophs to photoautotrophs.</title>
        <authorList>
            <person name="Ban H."/>
            <person name="Sato S."/>
            <person name="Yoshikawa S."/>
            <person name="Yamada K."/>
            <person name="Nakamura Y."/>
            <person name="Ichinomiya M."/>
            <person name="Sato N."/>
            <person name="Blanc-Mathieu R."/>
            <person name="Endo H."/>
            <person name="Kuwata A."/>
            <person name="Ogata H."/>
        </authorList>
    </citation>
    <scope>NUCLEOTIDE SEQUENCE [LARGE SCALE GENOMIC DNA]</scope>
    <source>
        <strain evidence="8">NIES 3701</strain>
    </source>
</reference>
<proteinExistence type="inferred from homology"/>
<dbReference type="Pfam" id="PF08640">
    <property type="entry name" value="U3_assoc_6"/>
    <property type="match status" value="1"/>
</dbReference>
<dbReference type="AlphaFoldDB" id="A0A9W7EZJ1"/>
<dbReference type="SMART" id="SM00386">
    <property type="entry name" value="HAT"/>
    <property type="match status" value="4"/>
</dbReference>
<evidence type="ECO:0000256" key="3">
    <source>
        <dbReference type="ARBA" id="ARBA00022552"/>
    </source>
</evidence>
<evidence type="ECO:0000256" key="5">
    <source>
        <dbReference type="ARBA" id="ARBA00023242"/>
    </source>
</evidence>
<keyword evidence="3" id="KW-0698">rRNA processing</keyword>
<dbReference type="InterPro" id="IPR055347">
    <property type="entry name" value="UTP6_N"/>
</dbReference>
<dbReference type="PANTHER" id="PTHR23271:SF1">
    <property type="entry name" value="U3 SMALL NUCLEOLAR RNA-ASSOCIATED PROTEIN 6 HOMOLOG"/>
    <property type="match status" value="1"/>
</dbReference>
<dbReference type="OrthoDB" id="28112at2759"/>
<comment type="similarity">
    <text evidence="2">Belongs to the UTP6 family.</text>
</comment>
<gene>
    <name evidence="7" type="ORF">TrST_g3735</name>
</gene>
<comment type="caution">
    <text evidence="7">The sequence shown here is derived from an EMBL/GenBank/DDBJ whole genome shotgun (WGS) entry which is preliminary data.</text>
</comment>
<feature type="domain" description="U3 small nucleolar RNA-associated protein 6 N-terminal" evidence="6">
    <location>
        <begin position="9"/>
        <end position="86"/>
    </location>
</feature>
<dbReference type="InterPro" id="IPR013949">
    <property type="entry name" value="Utp6"/>
</dbReference>
<name>A0A9W7EZJ1_9STRA</name>